<reference evidence="1" key="2">
    <citation type="submission" date="2020-09" db="EMBL/GenBank/DDBJ databases">
        <authorList>
            <person name="Sun Q."/>
            <person name="Ohkuma M."/>
        </authorList>
    </citation>
    <scope>NUCLEOTIDE SEQUENCE</scope>
    <source>
        <strain evidence="1">JCM 3302</strain>
    </source>
</reference>
<evidence type="ECO:0000313" key="2">
    <source>
        <dbReference type="Proteomes" id="UP000641386"/>
    </source>
</evidence>
<keyword evidence="2" id="KW-1185">Reference proteome</keyword>
<sequence>MVLSLWCSPRPPEAKRFFDVCAELTGLDDDGRARMPLVQVRQLLAVIAQFDHDGGAAQQVRATLEPFRR</sequence>
<dbReference type="EMBL" id="BNBC01000023">
    <property type="protein sequence ID" value="GHE86118.1"/>
    <property type="molecule type" value="Genomic_DNA"/>
</dbReference>
<organism evidence="1 2">
    <name type="scientific">Streptomyces spiralis</name>
    <dbReference type="NCBI Taxonomy" id="66376"/>
    <lineage>
        <taxon>Bacteria</taxon>
        <taxon>Bacillati</taxon>
        <taxon>Actinomycetota</taxon>
        <taxon>Actinomycetes</taxon>
        <taxon>Kitasatosporales</taxon>
        <taxon>Streptomycetaceae</taxon>
        <taxon>Streptomyces</taxon>
    </lineage>
</organism>
<dbReference type="Proteomes" id="UP000641386">
    <property type="component" value="Unassembled WGS sequence"/>
</dbReference>
<dbReference type="AlphaFoldDB" id="A0A919A4T9"/>
<protein>
    <submittedName>
        <fullName evidence="1">Uncharacterized protein</fullName>
    </submittedName>
</protein>
<evidence type="ECO:0000313" key="1">
    <source>
        <dbReference type="EMBL" id="GHE86118.1"/>
    </source>
</evidence>
<accession>A0A919A4T9</accession>
<gene>
    <name evidence="1" type="ORF">GCM10014715_48250</name>
</gene>
<comment type="caution">
    <text evidence="1">The sequence shown here is derived from an EMBL/GenBank/DDBJ whole genome shotgun (WGS) entry which is preliminary data.</text>
</comment>
<proteinExistence type="predicted"/>
<reference evidence="1" key="1">
    <citation type="journal article" date="2014" name="Int. J. Syst. Evol. Microbiol.">
        <title>Complete genome sequence of Corynebacterium casei LMG S-19264T (=DSM 44701T), isolated from a smear-ripened cheese.</title>
        <authorList>
            <consortium name="US DOE Joint Genome Institute (JGI-PGF)"/>
            <person name="Walter F."/>
            <person name="Albersmeier A."/>
            <person name="Kalinowski J."/>
            <person name="Ruckert C."/>
        </authorList>
    </citation>
    <scope>NUCLEOTIDE SEQUENCE</scope>
    <source>
        <strain evidence="1">JCM 3302</strain>
    </source>
</reference>
<dbReference type="RefSeq" id="WP_189903454.1">
    <property type="nucleotide sequence ID" value="NZ_BNBC01000023.1"/>
</dbReference>
<name>A0A919A4T9_9ACTN</name>